<dbReference type="EMBL" id="LR586016">
    <property type="protein sequence ID" value="VIP02837.1"/>
    <property type="molecule type" value="Genomic_DNA"/>
</dbReference>
<dbReference type="Gene3D" id="3.40.50.2300">
    <property type="match status" value="1"/>
</dbReference>
<dbReference type="RefSeq" id="WP_162657971.1">
    <property type="nucleotide sequence ID" value="NZ_LR593887.1"/>
</dbReference>
<evidence type="ECO:0000313" key="1">
    <source>
        <dbReference type="EMBL" id="VIP02837.1"/>
    </source>
</evidence>
<evidence type="ECO:0000313" key="2">
    <source>
        <dbReference type="Proteomes" id="UP000464378"/>
    </source>
</evidence>
<keyword evidence="2" id="KW-1185">Reference proteome</keyword>
<sequence>MATGIGILLCDDLIFSSRITGTAQHFGGRMRLARSLPAALQLAQVDGAESAPATVIVDLHLAGLDIAELVREFRTRFATPVTIIGYGSHVAVDVLKAARQAGCDRVMPRSQFVEQLPVAMPEWLGLSESSAPADSASPKSS</sequence>
<dbReference type="InParanoid" id="A0A6C2YN85"/>
<evidence type="ECO:0008006" key="3">
    <source>
        <dbReference type="Google" id="ProtNLM"/>
    </source>
</evidence>
<dbReference type="EMBL" id="LR593887">
    <property type="protein sequence ID" value="VTS02599.1"/>
    <property type="molecule type" value="Genomic_DNA"/>
</dbReference>
<proteinExistence type="predicted"/>
<dbReference type="KEGG" id="tim:GMBLW1_11230"/>
<dbReference type="Proteomes" id="UP000464378">
    <property type="component" value="Chromosome"/>
</dbReference>
<organism evidence="1">
    <name type="scientific">Tuwongella immobilis</name>
    <dbReference type="NCBI Taxonomy" id="692036"/>
    <lineage>
        <taxon>Bacteria</taxon>
        <taxon>Pseudomonadati</taxon>
        <taxon>Planctomycetota</taxon>
        <taxon>Planctomycetia</taxon>
        <taxon>Gemmatales</taxon>
        <taxon>Gemmataceae</taxon>
        <taxon>Tuwongella</taxon>
    </lineage>
</organism>
<dbReference type="AlphaFoldDB" id="A0A6C2YN85"/>
<reference evidence="1" key="1">
    <citation type="submission" date="2019-04" db="EMBL/GenBank/DDBJ databases">
        <authorList>
            <consortium name="Science for Life Laboratories"/>
        </authorList>
    </citation>
    <scope>NUCLEOTIDE SEQUENCE</scope>
    <source>
        <strain evidence="1">MBLW1</strain>
    </source>
</reference>
<gene>
    <name evidence="1" type="ORF">GMBLW1_11230</name>
</gene>
<accession>A0A6C2YN85</accession>
<dbReference type="InterPro" id="IPR011006">
    <property type="entry name" value="CheY-like_superfamily"/>
</dbReference>
<name>A0A6C2YN85_9BACT</name>
<dbReference type="SUPFAM" id="SSF52172">
    <property type="entry name" value="CheY-like"/>
    <property type="match status" value="1"/>
</dbReference>
<protein>
    <recommendedName>
        <fullName evidence="3">Response regulatory domain-containing protein</fullName>
    </recommendedName>
</protein>